<name>A0A7G9ZDI2_9EURY</name>
<protein>
    <recommendedName>
        <fullName evidence="6">Yip1 domain-containing protein</fullName>
    </recommendedName>
</protein>
<dbReference type="EMBL" id="MT631720">
    <property type="protein sequence ID" value="QNO58316.1"/>
    <property type="molecule type" value="Genomic_DNA"/>
</dbReference>
<feature type="transmembrane region" description="Helical" evidence="5">
    <location>
        <begin position="71"/>
        <end position="104"/>
    </location>
</feature>
<proteinExistence type="predicted"/>
<sequence length="190" mass="20312">MVMQMEILGRIRGFAFNPAKEFAAAKKDTLMDAFKYYVLLLAVLAAILAIVMAVAVSVVESMVELPLLGGFAFLLGAATFVDILIIGFFAALYIIVWLHIWVYLFGGRKGLKETAKAVTYGATPCLVLGWIPVANVIIGPIWSVLVIINGVMELQELSPGTAILAIIVAILVPVIVIVAVLAALAVPMMP</sequence>
<accession>A0A7G9ZDI2</accession>
<keyword evidence="2 5" id="KW-0812">Transmembrane</keyword>
<evidence type="ECO:0000256" key="2">
    <source>
        <dbReference type="ARBA" id="ARBA00022692"/>
    </source>
</evidence>
<evidence type="ECO:0000256" key="5">
    <source>
        <dbReference type="SAM" id="Phobius"/>
    </source>
</evidence>
<evidence type="ECO:0000256" key="1">
    <source>
        <dbReference type="ARBA" id="ARBA00004141"/>
    </source>
</evidence>
<evidence type="ECO:0000256" key="3">
    <source>
        <dbReference type="ARBA" id="ARBA00022989"/>
    </source>
</evidence>
<gene>
    <name evidence="7" type="ORF">IGEJHNFM_00032</name>
</gene>
<dbReference type="AlphaFoldDB" id="A0A7G9ZDI2"/>
<comment type="subcellular location">
    <subcellularLocation>
        <location evidence="1">Membrane</location>
        <topology evidence="1">Multi-pass membrane protein</topology>
    </subcellularLocation>
</comment>
<feature type="transmembrane region" description="Helical" evidence="5">
    <location>
        <begin position="125"/>
        <end position="148"/>
    </location>
</feature>
<evidence type="ECO:0000313" key="7">
    <source>
        <dbReference type="EMBL" id="QNO58316.1"/>
    </source>
</evidence>
<keyword evidence="4 5" id="KW-0472">Membrane</keyword>
<organism evidence="7">
    <name type="scientific">Candidatus Methanophaga sp. ANME-1 ERB7</name>
    <dbReference type="NCBI Taxonomy" id="2759913"/>
    <lineage>
        <taxon>Archaea</taxon>
        <taxon>Methanobacteriati</taxon>
        <taxon>Methanobacteriota</taxon>
        <taxon>Stenosarchaea group</taxon>
        <taxon>Methanomicrobia</taxon>
        <taxon>Candidatus Methanophagales</taxon>
        <taxon>Candidatus Methanophagaceae</taxon>
        <taxon>Candidatus Methanophaga</taxon>
    </lineage>
</organism>
<evidence type="ECO:0000256" key="4">
    <source>
        <dbReference type="ARBA" id="ARBA00023136"/>
    </source>
</evidence>
<feature type="domain" description="Yip1" evidence="6">
    <location>
        <begin position="14"/>
        <end position="180"/>
    </location>
</feature>
<dbReference type="InterPro" id="IPR006977">
    <property type="entry name" value="Yip1_dom"/>
</dbReference>
<feature type="transmembrane region" description="Helical" evidence="5">
    <location>
        <begin position="160"/>
        <end position="186"/>
    </location>
</feature>
<evidence type="ECO:0000259" key="6">
    <source>
        <dbReference type="Pfam" id="PF04893"/>
    </source>
</evidence>
<dbReference type="Pfam" id="PF04893">
    <property type="entry name" value="Yip1"/>
    <property type="match status" value="1"/>
</dbReference>
<reference evidence="7" key="1">
    <citation type="submission" date="2020-06" db="EMBL/GenBank/DDBJ databases">
        <title>Unique genomic features of the anaerobic methanotrophic archaea.</title>
        <authorList>
            <person name="Chadwick G.L."/>
            <person name="Skennerton C.T."/>
            <person name="Laso-Perez R."/>
            <person name="Leu A.O."/>
            <person name="Speth D.R."/>
            <person name="Yu H."/>
            <person name="Morgan-Lang C."/>
            <person name="Hatzenpichler R."/>
            <person name="Goudeau D."/>
            <person name="Malmstrom R."/>
            <person name="Brazelton W.J."/>
            <person name="Woyke T."/>
            <person name="Hallam S.J."/>
            <person name="Tyson G.W."/>
            <person name="Wegener G."/>
            <person name="Boetius A."/>
            <person name="Orphan V."/>
        </authorList>
    </citation>
    <scope>NUCLEOTIDE SEQUENCE</scope>
</reference>
<keyword evidence="3 5" id="KW-1133">Transmembrane helix</keyword>
<feature type="transmembrane region" description="Helical" evidence="5">
    <location>
        <begin position="36"/>
        <end position="59"/>
    </location>
</feature>
<dbReference type="GO" id="GO:0016020">
    <property type="term" value="C:membrane"/>
    <property type="evidence" value="ECO:0007669"/>
    <property type="project" value="UniProtKB-SubCell"/>
</dbReference>